<dbReference type="RefSeq" id="XP_024573056.1">
    <property type="nucleotide sequence ID" value="XM_024721929.1"/>
</dbReference>
<evidence type="ECO:0000313" key="2">
    <source>
        <dbReference type="EMBL" id="CEG36687.1"/>
    </source>
</evidence>
<accession>A0A0P1A7R7</accession>
<evidence type="ECO:0000256" key="1">
    <source>
        <dbReference type="SAM" id="MobiDB-lite"/>
    </source>
</evidence>
<dbReference type="GeneID" id="36398410"/>
<proteinExistence type="predicted"/>
<dbReference type="AlphaFoldDB" id="A0A0P1A7R7"/>
<dbReference type="EMBL" id="CCYD01000217">
    <property type="protein sequence ID" value="CEG36687.1"/>
    <property type="molecule type" value="Genomic_DNA"/>
</dbReference>
<reference evidence="3" key="1">
    <citation type="submission" date="2014-09" db="EMBL/GenBank/DDBJ databases">
        <authorList>
            <person name="Sharma Rahul"/>
            <person name="Thines Marco"/>
        </authorList>
    </citation>
    <scope>NUCLEOTIDE SEQUENCE [LARGE SCALE GENOMIC DNA]</scope>
</reference>
<evidence type="ECO:0000313" key="3">
    <source>
        <dbReference type="Proteomes" id="UP000054928"/>
    </source>
</evidence>
<organism evidence="2 3">
    <name type="scientific">Plasmopara halstedii</name>
    <name type="common">Downy mildew of sunflower</name>
    <dbReference type="NCBI Taxonomy" id="4781"/>
    <lineage>
        <taxon>Eukaryota</taxon>
        <taxon>Sar</taxon>
        <taxon>Stramenopiles</taxon>
        <taxon>Oomycota</taxon>
        <taxon>Peronosporomycetes</taxon>
        <taxon>Peronosporales</taxon>
        <taxon>Peronosporaceae</taxon>
        <taxon>Plasmopara</taxon>
    </lineage>
</organism>
<keyword evidence="3" id="KW-1185">Reference proteome</keyword>
<sequence length="92" mass="10476">MVTSNQARSVYLSRVPTAYLNPTLRALKRSATVKVKSRPTFVVQLPPAPKQRSGSESLAQHLSRRSAPQLRDSTREYAVFRIKRTCSRIYSR</sequence>
<feature type="region of interest" description="Disordered" evidence="1">
    <location>
        <begin position="45"/>
        <end position="70"/>
    </location>
</feature>
<dbReference type="Proteomes" id="UP000054928">
    <property type="component" value="Unassembled WGS sequence"/>
</dbReference>
<protein>
    <submittedName>
        <fullName evidence="2">Uncharacterized protein</fullName>
    </submittedName>
</protein>
<name>A0A0P1A7R7_PLAHL</name>